<gene>
    <name evidence="3" type="ORF">RDI58_029828</name>
</gene>
<protein>
    <recommendedName>
        <fullName evidence="2">Potassium channel tetramerisation-type BTB domain-containing protein</fullName>
    </recommendedName>
</protein>
<dbReference type="PANTHER" id="PTHR14499:SF118">
    <property type="entry name" value="POTASSIUM CHANNEL TETRAMERISATION-TYPE BTB DOMAIN-CONTAINING PROTEIN"/>
    <property type="match status" value="1"/>
</dbReference>
<dbReference type="Gene3D" id="3.30.710.10">
    <property type="entry name" value="Potassium Channel Kv1.1, Chain A"/>
    <property type="match status" value="1"/>
</dbReference>
<name>A0AAN8SVC2_SOLBU</name>
<dbReference type="GO" id="GO:0051260">
    <property type="term" value="P:protein homooligomerization"/>
    <property type="evidence" value="ECO:0007669"/>
    <property type="project" value="InterPro"/>
</dbReference>
<proteinExistence type="predicted"/>
<dbReference type="AlphaFoldDB" id="A0AAN8SVC2"/>
<comment type="pathway">
    <text evidence="1">Protein modification; protein ubiquitination.</text>
</comment>
<dbReference type="PANTHER" id="PTHR14499">
    <property type="entry name" value="POTASSIUM CHANNEL TETRAMERIZATION DOMAIN-CONTAINING"/>
    <property type="match status" value="1"/>
</dbReference>
<evidence type="ECO:0000256" key="1">
    <source>
        <dbReference type="ARBA" id="ARBA00004906"/>
    </source>
</evidence>
<keyword evidence="4" id="KW-1185">Reference proteome</keyword>
<dbReference type="InterPro" id="IPR003131">
    <property type="entry name" value="T1-type_BTB"/>
</dbReference>
<feature type="domain" description="Potassium channel tetramerisation-type BTB" evidence="2">
    <location>
        <begin position="11"/>
        <end position="61"/>
    </location>
</feature>
<dbReference type="Proteomes" id="UP001371456">
    <property type="component" value="Unassembled WGS sequence"/>
</dbReference>
<dbReference type="EMBL" id="JBANQN010000012">
    <property type="protein sequence ID" value="KAK6774589.1"/>
    <property type="molecule type" value="Genomic_DNA"/>
</dbReference>
<dbReference type="SUPFAM" id="SSF54695">
    <property type="entry name" value="POZ domain"/>
    <property type="match status" value="1"/>
</dbReference>
<dbReference type="Pfam" id="PF02214">
    <property type="entry name" value="BTB_2"/>
    <property type="match status" value="1"/>
</dbReference>
<evidence type="ECO:0000259" key="2">
    <source>
        <dbReference type="Pfam" id="PF02214"/>
    </source>
</evidence>
<reference evidence="3 4" key="1">
    <citation type="submission" date="2024-02" db="EMBL/GenBank/DDBJ databases">
        <title>de novo genome assembly of Solanum bulbocastanum strain 11H21.</title>
        <authorList>
            <person name="Hosaka A.J."/>
        </authorList>
    </citation>
    <scope>NUCLEOTIDE SEQUENCE [LARGE SCALE GENOMIC DNA]</scope>
    <source>
        <tissue evidence="3">Young leaves</tissue>
    </source>
</reference>
<sequence>MFDENWNLHSDAAITEHFIDRNPDYFGVLLDLLRTGELYVPPKIDKKFLYREGGYYGILDHVRSAECDTFDGNRLRLAKSIMGLLVGDGRLH</sequence>
<dbReference type="InterPro" id="IPR011333">
    <property type="entry name" value="SKP1/BTB/POZ_sf"/>
</dbReference>
<evidence type="ECO:0000313" key="4">
    <source>
        <dbReference type="Proteomes" id="UP001371456"/>
    </source>
</evidence>
<accession>A0AAN8SVC2</accession>
<evidence type="ECO:0000313" key="3">
    <source>
        <dbReference type="EMBL" id="KAK6774589.1"/>
    </source>
</evidence>
<comment type="caution">
    <text evidence="3">The sequence shown here is derived from an EMBL/GenBank/DDBJ whole genome shotgun (WGS) entry which is preliminary data.</text>
</comment>
<organism evidence="3 4">
    <name type="scientific">Solanum bulbocastanum</name>
    <name type="common">Wild potato</name>
    <dbReference type="NCBI Taxonomy" id="147425"/>
    <lineage>
        <taxon>Eukaryota</taxon>
        <taxon>Viridiplantae</taxon>
        <taxon>Streptophyta</taxon>
        <taxon>Embryophyta</taxon>
        <taxon>Tracheophyta</taxon>
        <taxon>Spermatophyta</taxon>
        <taxon>Magnoliopsida</taxon>
        <taxon>eudicotyledons</taxon>
        <taxon>Gunneridae</taxon>
        <taxon>Pentapetalae</taxon>
        <taxon>asterids</taxon>
        <taxon>lamiids</taxon>
        <taxon>Solanales</taxon>
        <taxon>Solanaceae</taxon>
        <taxon>Solanoideae</taxon>
        <taxon>Solaneae</taxon>
        <taxon>Solanum</taxon>
    </lineage>
</organism>